<dbReference type="InterPro" id="IPR003697">
    <property type="entry name" value="Maf-like"/>
</dbReference>
<dbReference type="NCBIfam" id="TIGR00172">
    <property type="entry name" value="maf"/>
    <property type="match status" value="1"/>
</dbReference>
<organism evidence="3">
    <name type="scientific">Hydatigena taeniaeformis</name>
    <name type="common">Feline tapeworm</name>
    <name type="synonym">Taenia taeniaeformis</name>
    <dbReference type="NCBI Taxonomy" id="6205"/>
    <lineage>
        <taxon>Eukaryota</taxon>
        <taxon>Metazoa</taxon>
        <taxon>Spiralia</taxon>
        <taxon>Lophotrochozoa</taxon>
        <taxon>Platyhelminthes</taxon>
        <taxon>Cestoda</taxon>
        <taxon>Eucestoda</taxon>
        <taxon>Cyclophyllidea</taxon>
        <taxon>Taeniidae</taxon>
        <taxon>Hydatigera</taxon>
    </lineage>
</organism>
<evidence type="ECO:0000256" key="2">
    <source>
        <dbReference type="ARBA" id="ARBA00022801"/>
    </source>
</evidence>
<accession>A0A0R3X3G2</accession>
<dbReference type="STRING" id="6205.A0A0R3X3G2"/>
<dbReference type="PANTHER" id="PTHR43213">
    <property type="entry name" value="BIFUNCTIONAL DTTP/UTP PYROPHOSPHATASE/METHYLTRANSFERASE PROTEIN-RELATED"/>
    <property type="match status" value="1"/>
</dbReference>
<dbReference type="Pfam" id="PF02545">
    <property type="entry name" value="Maf"/>
    <property type="match status" value="1"/>
</dbReference>
<dbReference type="SUPFAM" id="SSF52972">
    <property type="entry name" value="ITPase-like"/>
    <property type="match status" value="1"/>
</dbReference>
<dbReference type="PIRSF" id="PIRSF006305">
    <property type="entry name" value="Maf"/>
    <property type="match status" value="1"/>
</dbReference>
<dbReference type="WBParaSite" id="TTAC_0000788601-mRNA-1">
    <property type="protein sequence ID" value="TTAC_0000788601-mRNA-1"/>
    <property type="gene ID" value="TTAC_0000788601"/>
</dbReference>
<reference evidence="3" key="1">
    <citation type="submission" date="2017-02" db="UniProtKB">
        <authorList>
            <consortium name="WormBaseParasite"/>
        </authorList>
    </citation>
    <scope>IDENTIFICATION</scope>
</reference>
<proteinExistence type="inferred from homology"/>
<dbReference type="PANTHER" id="PTHR43213:SF5">
    <property type="entry name" value="BIFUNCTIONAL DTTP_UTP PYROPHOSPHATASE_METHYLTRANSFERASE PROTEIN-RELATED"/>
    <property type="match status" value="1"/>
</dbReference>
<dbReference type="CDD" id="cd00555">
    <property type="entry name" value="Maf"/>
    <property type="match status" value="1"/>
</dbReference>
<comment type="cofactor">
    <cofactor evidence="1">
        <name>a divalent metal cation</name>
        <dbReference type="ChEBI" id="CHEBI:60240"/>
    </cofactor>
</comment>
<evidence type="ECO:0000313" key="3">
    <source>
        <dbReference type="WBParaSite" id="TTAC_0000788601-mRNA-1"/>
    </source>
</evidence>
<dbReference type="HAMAP" id="MF_00528">
    <property type="entry name" value="Maf"/>
    <property type="match status" value="1"/>
</dbReference>
<dbReference type="Gene3D" id="3.90.950.10">
    <property type="match status" value="1"/>
</dbReference>
<dbReference type="InterPro" id="IPR029001">
    <property type="entry name" value="ITPase-like_fam"/>
</dbReference>
<name>A0A0R3X3G2_HYDTA</name>
<keyword evidence="2" id="KW-0378">Hydrolase</keyword>
<dbReference type="GO" id="GO:0047429">
    <property type="term" value="F:nucleoside triphosphate diphosphatase activity"/>
    <property type="evidence" value="ECO:0007669"/>
    <property type="project" value="InterPro"/>
</dbReference>
<evidence type="ECO:0000256" key="1">
    <source>
        <dbReference type="ARBA" id="ARBA00001968"/>
    </source>
</evidence>
<dbReference type="AlphaFoldDB" id="A0A0R3X3G2"/>
<sequence length="216" mass="23780">MLTAVSDKLAKCSIVLASTSPRRKEILSACVRFRHILFNTNLNFTALNPNVPENLDPRDFPNIPAFVEAIATNKVKGALKILKEHADIIIAADTVVAFKGKIMGKPLNPDDAANTLKMLSDQVHEVHTGVCVAWMRKEPQFCCFSERTKVHMAKLDQDTINSYVKTGEPLDKAGSYGIQGIGCSLICGIEGDYFNVVGLPIHKVCQHLYEKLINDA</sequence>
<protein>
    <submittedName>
        <fullName evidence="3">Nucleic acid-binding protein asmtl</fullName>
    </submittedName>
</protein>